<feature type="chain" id="PRO_5015632109" description="Peptidase S8/S53 domain-containing protein" evidence="6">
    <location>
        <begin position="23"/>
        <end position="459"/>
    </location>
</feature>
<dbReference type="InterPro" id="IPR000209">
    <property type="entry name" value="Peptidase_S8/S53_dom"/>
</dbReference>
<evidence type="ECO:0000256" key="5">
    <source>
        <dbReference type="PROSITE-ProRule" id="PRU01240"/>
    </source>
</evidence>
<dbReference type="GO" id="GO:0005615">
    <property type="term" value="C:extracellular space"/>
    <property type="evidence" value="ECO:0007669"/>
    <property type="project" value="TreeGrafter"/>
</dbReference>
<keyword evidence="10" id="KW-1185">Reference proteome</keyword>
<dbReference type="InterPro" id="IPR010259">
    <property type="entry name" value="S8pro/Inhibitor_I9"/>
</dbReference>
<evidence type="ECO:0000256" key="2">
    <source>
        <dbReference type="ARBA" id="ARBA00022670"/>
    </source>
</evidence>
<dbReference type="Proteomes" id="UP000245383">
    <property type="component" value="Unassembled WGS sequence"/>
</dbReference>
<evidence type="ECO:0000313" key="10">
    <source>
        <dbReference type="Proteomes" id="UP000245383"/>
    </source>
</evidence>
<feature type="domain" description="Inhibitor I9" evidence="8">
    <location>
        <begin position="91"/>
        <end position="159"/>
    </location>
</feature>
<feature type="active site" description="Charge relay system" evidence="5">
    <location>
        <position position="242"/>
    </location>
</feature>
<feature type="active site" description="Charge relay system" evidence="5">
    <location>
        <position position="208"/>
    </location>
</feature>
<keyword evidence="3 5" id="KW-0378">Hydrolase</keyword>
<dbReference type="PROSITE" id="PS00136">
    <property type="entry name" value="SUBTILASE_ASP"/>
    <property type="match status" value="1"/>
</dbReference>
<evidence type="ECO:0000256" key="6">
    <source>
        <dbReference type="SAM" id="SignalP"/>
    </source>
</evidence>
<dbReference type="OrthoDB" id="19448at2759"/>
<dbReference type="Pfam" id="PF00082">
    <property type="entry name" value="Peptidase_S8"/>
    <property type="match status" value="1"/>
</dbReference>
<dbReference type="PRINTS" id="PR00723">
    <property type="entry name" value="SUBTILISIN"/>
</dbReference>
<dbReference type="Pfam" id="PF05922">
    <property type="entry name" value="Inhibitor_I9"/>
    <property type="match status" value="1"/>
</dbReference>
<dbReference type="Gene3D" id="3.40.50.200">
    <property type="entry name" value="Peptidase S8/S53 domain"/>
    <property type="match status" value="1"/>
</dbReference>
<dbReference type="GO" id="GO:0004252">
    <property type="term" value="F:serine-type endopeptidase activity"/>
    <property type="evidence" value="ECO:0007669"/>
    <property type="project" value="UniProtKB-UniRule"/>
</dbReference>
<dbReference type="InterPro" id="IPR015500">
    <property type="entry name" value="Peptidase_S8_subtilisin-rel"/>
</dbReference>
<dbReference type="InterPro" id="IPR022398">
    <property type="entry name" value="Peptidase_S8_His-AS"/>
</dbReference>
<keyword evidence="2 5" id="KW-0645">Protease</keyword>
<accession>A0A2T9YXM9</accession>
<evidence type="ECO:0000259" key="8">
    <source>
        <dbReference type="Pfam" id="PF05922"/>
    </source>
</evidence>
<organism evidence="9 10">
    <name type="scientific">Smittium simulii</name>
    <dbReference type="NCBI Taxonomy" id="133385"/>
    <lineage>
        <taxon>Eukaryota</taxon>
        <taxon>Fungi</taxon>
        <taxon>Fungi incertae sedis</taxon>
        <taxon>Zoopagomycota</taxon>
        <taxon>Kickxellomycotina</taxon>
        <taxon>Harpellomycetes</taxon>
        <taxon>Harpellales</taxon>
        <taxon>Legeriomycetaceae</taxon>
        <taxon>Smittium</taxon>
    </lineage>
</organism>
<comment type="similarity">
    <text evidence="1 5">Belongs to the peptidase S8 family.</text>
</comment>
<keyword evidence="4 5" id="KW-0720">Serine protease</keyword>
<keyword evidence="6" id="KW-0732">Signal</keyword>
<dbReference type="PANTHER" id="PTHR43806">
    <property type="entry name" value="PEPTIDASE S8"/>
    <property type="match status" value="1"/>
</dbReference>
<comment type="caution">
    <text evidence="9">The sequence shown here is derived from an EMBL/GenBank/DDBJ whole genome shotgun (WGS) entry which is preliminary data.</text>
</comment>
<evidence type="ECO:0000256" key="4">
    <source>
        <dbReference type="ARBA" id="ARBA00022825"/>
    </source>
</evidence>
<evidence type="ECO:0000256" key="1">
    <source>
        <dbReference type="ARBA" id="ARBA00011073"/>
    </source>
</evidence>
<name>A0A2T9YXM9_9FUNG</name>
<reference evidence="9 10" key="1">
    <citation type="journal article" date="2018" name="MBio">
        <title>Comparative Genomics Reveals the Core Gene Toolbox for the Fungus-Insect Symbiosis.</title>
        <authorList>
            <person name="Wang Y."/>
            <person name="Stata M."/>
            <person name="Wang W."/>
            <person name="Stajich J.E."/>
            <person name="White M.M."/>
            <person name="Moncalvo J.M."/>
        </authorList>
    </citation>
    <scope>NUCLEOTIDE SEQUENCE [LARGE SCALE GENOMIC DNA]</scope>
    <source>
        <strain evidence="9 10">SWE-8-4</strain>
    </source>
</reference>
<dbReference type="PROSITE" id="PS00137">
    <property type="entry name" value="SUBTILASE_HIS"/>
    <property type="match status" value="1"/>
</dbReference>
<evidence type="ECO:0000259" key="7">
    <source>
        <dbReference type="Pfam" id="PF00082"/>
    </source>
</evidence>
<proteinExistence type="inferred from homology"/>
<dbReference type="PROSITE" id="PS51892">
    <property type="entry name" value="SUBTILASE"/>
    <property type="match status" value="1"/>
</dbReference>
<evidence type="ECO:0008006" key="11">
    <source>
        <dbReference type="Google" id="ProtNLM"/>
    </source>
</evidence>
<dbReference type="InterPro" id="IPR050131">
    <property type="entry name" value="Peptidase_S8_subtilisin-like"/>
</dbReference>
<dbReference type="PANTHER" id="PTHR43806:SF11">
    <property type="entry name" value="CEREVISIN-RELATED"/>
    <property type="match status" value="1"/>
</dbReference>
<dbReference type="CDD" id="cd04077">
    <property type="entry name" value="Peptidases_S8_PCSK9_ProteinaseK_like"/>
    <property type="match status" value="1"/>
</dbReference>
<dbReference type="InterPro" id="IPR034193">
    <property type="entry name" value="PCSK9_ProteinaseK-like"/>
</dbReference>
<protein>
    <recommendedName>
        <fullName evidence="11">Peptidase S8/S53 domain-containing protein</fullName>
    </recommendedName>
</protein>
<dbReference type="STRING" id="133385.A0A2T9YXM9"/>
<sequence length="459" mass="49859">MKLHLIQIFMCAAVFCRNFVSAEREGGKAKIYLVPKKLSKDRSMFSQINKKTYNVVLRDTKDTYRNLDSNSKNRKIHIDSNARNSLKTVLSNHISSLNDKLGHKKSLNKRLNSTDSEIKIQSSAIIGDSFASYSASFDDVTIEKIANLNDVDFIEEDFPISAFSYRSWTPWSLTRINQDSHNNNTFPVYSTGFSYSETGKGITAYILDSGVNRNHIEFGEKSIKDSVTFLKVTPDMDDDLGHGTMVASILGGKNLGVAKDVYIKSVRVTSKLDGGVASNFASGLGWIVDDWKKSNYAPAVINMSVGALYSVSKVIDKATQGAEKAGMFISIAAGNISVDACKTSPSSSGSGLVVGAISNTKDSLSLFSNLGPCVNILAPGEELVLASNVKNKDYVIEKGTSFAAPIVGGVAALYLEKYPNATPDDIKKFILANANPSATELSQNTTNLVVSYRPNMIKL</sequence>
<feature type="domain" description="Peptidase S8/S53" evidence="7">
    <location>
        <begin position="199"/>
        <end position="437"/>
    </location>
</feature>
<dbReference type="InterPro" id="IPR036852">
    <property type="entry name" value="Peptidase_S8/S53_dom_sf"/>
</dbReference>
<feature type="signal peptide" evidence="6">
    <location>
        <begin position="1"/>
        <end position="22"/>
    </location>
</feature>
<dbReference type="AlphaFoldDB" id="A0A2T9YXM9"/>
<dbReference type="InterPro" id="IPR023827">
    <property type="entry name" value="Peptidase_S8_Asp-AS"/>
</dbReference>
<gene>
    <name evidence="9" type="ORF">BB561_000742</name>
</gene>
<dbReference type="SUPFAM" id="SSF52743">
    <property type="entry name" value="Subtilisin-like"/>
    <property type="match status" value="1"/>
</dbReference>
<feature type="active site" description="Charge relay system" evidence="5">
    <location>
        <position position="401"/>
    </location>
</feature>
<dbReference type="GO" id="GO:0006508">
    <property type="term" value="P:proteolysis"/>
    <property type="evidence" value="ECO:0007669"/>
    <property type="project" value="UniProtKB-KW"/>
</dbReference>
<evidence type="ECO:0000313" key="9">
    <source>
        <dbReference type="EMBL" id="PVU97103.1"/>
    </source>
</evidence>
<dbReference type="EMBL" id="MBFR01000018">
    <property type="protein sequence ID" value="PVU97103.1"/>
    <property type="molecule type" value="Genomic_DNA"/>
</dbReference>
<evidence type="ECO:0000256" key="3">
    <source>
        <dbReference type="ARBA" id="ARBA00022801"/>
    </source>
</evidence>